<dbReference type="InterPro" id="IPR018511">
    <property type="entry name" value="Hemolysin-typ_Ca-bd_CS"/>
</dbReference>
<evidence type="ECO:0000256" key="2">
    <source>
        <dbReference type="ARBA" id="ARBA00022525"/>
    </source>
</evidence>
<evidence type="ECO:0000313" key="5">
    <source>
        <dbReference type="Proteomes" id="UP001524642"/>
    </source>
</evidence>
<keyword evidence="5" id="KW-1185">Reference proteome</keyword>
<dbReference type="RefSeq" id="WP_257719384.1">
    <property type="nucleotide sequence ID" value="NZ_JANJOU010000040.1"/>
</dbReference>
<protein>
    <recommendedName>
        <fullName evidence="6">Calcium-binding protein</fullName>
    </recommendedName>
</protein>
<evidence type="ECO:0008006" key="6">
    <source>
        <dbReference type="Google" id="ProtNLM"/>
    </source>
</evidence>
<comment type="subcellular location">
    <subcellularLocation>
        <location evidence="1">Secreted</location>
    </subcellularLocation>
</comment>
<sequence length="535" mass="51586">MIDLSGATASSVGGTAGQRSITFGTVTTLHDDSSSAAAAIAAGLASAMAAQFENAIGTNHGDRLTGNDAANALTGLLGNDTLLGGAGDDTLAGGAGNDIMDGGTGRDLASYANMFLGGVNVSLLLQNTVQATGGGGSDLLRGIEGLEGGVNSDMLTGDALGNFLSGLDGSDTLSGGGGDDTLSGGWGVVDSLLGGDGLDIASYAGATAPVRAELASPASNTGEAVRDIYDSIEGLLGSLGNDRLGGDAQANLLIGNDGHDSLYGGAGVDKLEGGVGDDQLFGEVDGDLLDGGDGNDALDGGEGNDTIQGGAGNDTLNGGAGADHLTGGTGNDTYSVDNVLDVVDEASGSGTDTVSASISFALSAGVEQLVLAGGADLSGTGNEEANRLTGNAGANLLSAGGGADFLYGGAGSDTLVGGLGADRLYGEAGADIIRYASAAERGDLIYGFVSGEDAIEVSASGFGGGLSGGALSADQFTSNSTGRASSAAGIGQFVYETDTGRLWWDVDGAGGQAGAVLGTLSGTPALTVADIHLVG</sequence>
<dbReference type="InterPro" id="IPR011049">
    <property type="entry name" value="Serralysin-like_metalloprot_C"/>
</dbReference>
<feature type="region of interest" description="Disordered" evidence="3">
    <location>
        <begin position="292"/>
        <end position="324"/>
    </location>
</feature>
<comment type="caution">
    <text evidence="4">The sequence shown here is derived from an EMBL/GenBank/DDBJ whole genome shotgun (WGS) entry which is preliminary data.</text>
</comment>
<evidence type="ECO:0000313" key="4">
    <source>
        <dbReference type="EMBL" id="MCR0985738.1"/>
    </source>
</evidence>
<gene>
    <name evidence="4" type="ORF">NRP21_27165</name>
</gene>
<keyword evidence="2" id="KW-0964">Secreted</keyword>
<dbReference type="PANTHER" id="PTHR38340:SF1">
    <property type="entry name" value="S-LAYER PROTEIN"/>
    <property type="match status" value="1"/>
</dbReference>
<dbReference type="InterPro" id="IPR050557">
    <property type="entry name" value="RTX_toxin/Mannuronan_C5-epim"/>
</dbReference>
<dbReference type="Proteomes" id="UP001524642">
    <property type="component" value="Unassembled WGS sequence"/>
</dbReference>
<name>A0ABT1XC77_9PROT</name>
<evidence type="ECO:0000256" key="1">
    <source>
        <dbReference type="ARBA" id="ARBA00004613"/>
    </source>
</evidence>
<evidence type="ECO:0000256" key="3">
    <source>
        <dbReference type="SAM" id="MobiDB-lite"/>
    </source>
</evidence>
<dbReference type="Pfam" id="PF00353">
    <property type="entry name" value="HemolysinCabind"/>
    <property type="match status" value="5"/>
</dbReference>
<proteinExistence type="predicted"/>
<accession>A0ABT1XC77</accession>
<reference evidence="4 5" key="1">
    <citation type="submission" date="2022-06" db="EMBL/GenBank/DDBJ databases">
        <title>Roseomonas CN29.</title>
        <authorList>
            <person name="Cheng Y."/>
            <person name="He X."/>
        </authorList>
    </citation>
    <scope>NUCLEOTIDE SEQUENCE [LARGE SCALE GENOMIC DNA]</scope>
    <source>
        <strain evidence="4 5">CN29</strain>
    </source>
</reference>
<dbReference type="PANTHER" id="PTHR38340">
    <property type="entry name" value="S-LAYER PROTEIN"/>
    <property type="match status" value="1"/>
</dbReference>
<dbReference type="InterPro" id="IPR001343">
    <property type="entry name" value="Hemolysn_Ca-bd"/>
</dbReference>
<organism evidence="4 5">
    <name type="scientific">Roseomonas populi</name>
    <dbReference type="NCBI Taxonomy" id="3121582"/>
    <lineage>
        <taxon>Bacteria</taxon>
        <taxon>Pseudomonadati</taxon>
        <taxon>Pseudomonadota</taxon>
        <taxon>Alphaproteobacteria</taxon>
        <taxon>Acetobacterales</taxon>
        <taxon>Roseomonadaceae</taxon>
        <taxon>Roseomonas</taxon>
    </lineage>
</organism>
<dbReference type="PROSITE" id="PS00330">
    <property type="entry name" value="HEMOLYSIN_CALCIUM"/>
    <property type="match status" value="5"/>
</dbReference>
<dbReference type="PRINTS" id="PR00313">
    <property type="entry name" value="CABNDNGRPT"/>
</dbReference>
<dbReference type="Gene3D" id="2.150.10.10">
    <property type="entry name" value="Serralysin-like metalloprotease, C-terminal"/>
    <property type="match status" value="3"/>
</dbReference>
<dbReference type="EMBL" id="JANJOU010000040">
    <property type="protein sequence ID" value="MCR0985738.1"/>
    <property type="molecule type" value="Genomic_DNA"/>
</dbReference>
<dbReference type="SUPFAM" id="SSF51120">
    <property type="entry name" value="beta-Roll"/>
    <property type="match status" value="4"/>
</dbReference>